<evidence type="ECO:0000313" key="2">
    <source>
        <dbReference type="Proteomes" id="UP000195521"/>
    </source>
</evidence>
<accession>A0A1Y1JJA2</accession>
<evidence type="ECO:0000313" key="1">
    <source>
        <dbReference type="EMBL" id="GAW81485.1"/>
    </source>
</evidence>
<dbReference type="AlphaFoldDB" id="A0A1Y1JJA2"/>
<dbReference type="GeneID" id="39748208"/>
<dbReference type="Proteomes" id="UP000195521">
    <property type="component" value="Unassembled WGS sequence"/>
</dbReference>
<dbReference type="EMBL" id="BDQF01000011">
    <property type="protein sequence ID" value="GAW81485.1"/>
    <property type="molecule type" value="Genomic_DNA"/>
</dbReference>
<reference evidence="2" key="1">
    <citation type="submission" date="2017-04" db="EMBL/GenBank/DDBJ databases">
        <title>Plasmodium gonderi genome.</title>
        <authorList>
            <person name="Arisue N."/>
            <person name="Honma H."/>
            <person name="Kawai S."/>
            <person name="Tougan T."/>
            <person name="Tanabe K."/>
            <person name="Horii T."/>
        </authorList>
    </citation>
    <scope>NUCLEOTIDE SEQUENCE [LARGE SCALE GENOMIC DNA]</scope>
    <source>
        <strain evidence="2">ATCC 30045</strain>
    </source>
</reference>
<dbReference type="OMA" id="FHPADGK"/>
<gene>
    <name evidence="1" type="ORF">PGO_102430</name>
</gene>
<protein>
    <submittedName>
        <fullName evidence="1">Uncharacterized protein</fullName>
    </submittedName>
</protein>
<dbReference type="OrthoDB" id="436298at2759"/>
<comment type="caution">
    <text evidence="1">The sequence shown here is derived from an EMBL/GenBank/DDBJ whole genome shotgun (WGS) entry which is preliminary data.</text>
</comment>
<keyword evidence="2" id="KW-1185">Reference proteome</keyword>
<organism evidence="1 2">
    <name type="scientific">Plasmodium gonderi</name>
    <dbReference type="NCBI Taxonomy" id="77519"/>
    <lineage>
        <taxon>Eukaryota</taxon>
        <taxon>Sar</taxon>
        <taxon>Alveolata</taxon>
        <taxon>Apicomplexa</taxon>
        <taxon>Aconoidasida</taxon>
        <taxon>Haemosporida</taxon>
        <taxon>Plasmodiidae</taxon>
        <taxon>Plasmodium</taxon>
        <taxon>Plasmodium (Plasmodium)</taxon>
    </lineage>
</organism>
<dbReference type="RefSeq" id="XP_028544074.1">
    <property type="nucleotide sequence ID" value="XM_028688273.1"/>
</dbReference>
<name>A0A1Y1JJA2_PLAGO</name>
<proteinExistence type="predicted"/>
<sequence>MSINRINKILFSSKIELMSIQKMEFYASTSNAVVKDFCTFFLPVLKYNNFNVEYMFHQIDGKEEKVILWPRNKDTHIINLGLYKYSQQLYDRIIFLDRKFSEYHR</sequence>